<dbReference type="Proteomes" id="UP000019118">
    <property type="component" value="Unassembled WGS sequence"/>
</dbReference>
<dbReference type="Pfam" id="PF02225">
    <property type="entry name" value="PA"/>
    <property type="match status" value="1"/>
</dbReference>
<dbReference type="PANTHER" id="PTHR46539">
    <property type="entry name" value="E3 UBIQUITIN-PROTEIN LIGASE ATL42"/>
    <property type="match status" value="1"/>
</dbReference>
<evidence type="ECO:0000256" key="4">
    <source>
        <dbReference type="ARBA" id="ARBA00022771"/>
    </source>
</evidence>
<comment type="subcellular location">
    <subcellularLocation>
        <location evidence="1">Membrane</location>
        <topology evidence="1">Single-pass membrane protein</topology>
    </subcellularLocation>
</comment>
<dbReference type="SUPFAM" id="SSF52025">
    <property type="entry name" value="PA domain"/>
    <property type="match status" value="1"/>
</dbReference>
<sequence>MFGSESLAKLFGRSTSFLLLLLYFVEPSASDATPEDWVPNSLNFNLNGEDNTFISAYLNVTFKTDHGWKWDKTDVGRYGGSYIGPAYGLLVHVTSKHDQADHFGCIYPYDSSRSDGKLPHSGTPWIALIKRGKCNFDVKVDNAFKSGAGGVLIYNDRMAPTLDKMKLTNDPRRNISAVFIYQWKGEELVNLSQNDSNVYVHITIAGHSGSKSANINRTSVLFVSITFIVLMIISLTWLVFYYVQRFRYIRTKDKLTRKLGNAAKKALSKIPTKTIKMDDKEVQGDGECCAVCIEPYKLSETLRILPCRHEFHKNCIDPWLLDHRTCPMCKMDILKHYGFVFTGSQESILQIDGLEDHIIENSNVSQPLSPRRGSISPLPEIRAIVISNQQRRCAFDNSRDDDSSRSSTPNEMTPSLGPKNYSANVSGGVQKSQRLDVCENCGAPVPAQEPDIHSQPSSSHIIEIHEQE</sequence>
<dbReference type="GO" id="GO:0016020">
    <property type="term" value="C:membrane"/>
    <property type="evidence" value="ECO:0007669"/>
    <property type="project" value="UniProtKB-SubCell"/>
</dbReference>
<dbReference type="InterPro" id="IPR001841">
    <property type="entry name" value="Znf_RING"/>
</dbReference>
<evidence type="ECO:0000259" key="12">
    <source>
        <dbReference type="PROSITE" id="PS50089"/>
    </source>
</evidence>
<evidence type="ECO:0000256" key="8">
    <source>
        <dbReference type="PROSITE-ProRule" id="PRU00175"/>
    </source>
</evidence>
<dbReference type="InterPro" id="IPR046450">
    <property type="entry name" value="PA_dom_sf"/>
</dbReference>
<keyword evidence="6 10" id="KW-1133">Transmembrane helix</keyword>
<evidence type="ECO:0000256" key="6">
    <source>
        <dbReference type="ARBA" id="ARBA00022989"/>
    </source>
</evidence>
<proteinExistence type="predicted"/>
<dbReference type="GO" id="GO:0008270">
    <property type="term" value="F:zinc ion binding"/>
    <property type="evidence" value="ECO:0007669"/>
    <property type="project" value="UniProtKB-KW"/>
</dbReference>
<feature type="transmembrane region" description="Helical" evidence="10">
    <location>
        <begin position="220"/>
        <end position="243"/>
    </location>
</feature>
<evidence type="ECO:0000256" key="2">
    <source>
        <dbReference type="ARBA" id="ARBA00022692"/>
    </source>
</evidence>
<feature type="region of interest" description="Disordered" evidence="9">
    <location>
        <begin position="394"/>
        <end position="428"/>
    </location>
</feature>
<dbReference type="SUPFAM" id="SSF57850">
    <property type="entry name" value="RING/U-box"/>
    <property type="match status" value="1"/>
</dbReference>
<reference evidence="14" key="1">
    <citation type="journal article" date="2013" name="Genome Biol.">
        <title>Draft genome of the mountain pine beetle, Dendroctonus ponderosae Hopkins, a major forest pest.</title>
        <authorList>
            <person name="Keeling C.I."/>
            <person name="Yuen M.M."/>
            <person name="Liao N.Y."/>
            <person name="Docking T.R."/>
            <person name="Chan S.K."/>
            <person name="Taylor G.A."/>
            <person name="Palmquist D.L."/>
            <person name="Jackman S.D."/>
            <person name="Nguyen A."/>
            <person name="Li M."/>
            <person name="Henderson H."/>
            <person name="Janes J.K."/>
            <person name="Zhao Y."/>
            <person name="Pandoh P."/>
            <person name="Moore R."/>
            <person name="Sperling F.A."/>
            <person name="Huber D.P."/>
            <person name="Birol I."/>
            <person name="Jones S.J."/>
            <person name="Bohlmann J."/>
        </authorList>
    </citation>
    <scope>NUCLEOTIDE SEQUENCE</scope>
</reference>
<feature type="region of interest" description="Disordered" evidence="9">
    <location>
        <begin position="441"/>
        <end position="468"/>
    </location>
</feature>
<evidence type="ECO:0000256" key="7">
    <source>
        <dbReference type="ARBA" id="ARBA00023136"/>
    </source>
</evidence>
<reference evidence="13" key="2">
    <citation type="submission" date="2024-08" db="UniProtKB">
        <authorList>
            <consortium name="EnsemblMetazoa"/>
        </authorList>
    </citation>
    <scope>IDENTIFICATION</scope>
</reference>
<evidence type="ECO:0000256" key="5">
    <source>
        <dbReference type="ARBA" id="ARBA00022833"/>
    </source>
</evidence>
<keyword evidence="4 8" id="KW-0863">Zinc-finger</keyword>
<evidence type="ECO:0000313" key="13">
    <source>
        <dbReference type="EnsemblMetazoa" id="XP_019762095.1"/>
    </source>
</evidence>
<evidence type="ECO:0000256" key="9">
    <source>
        <dbReference type="SAM" id="MobiDB-lite"/>
    </source>
</evidence>
<evidence type="ECO:0000256" key="11">
    <source>
        <dbReference type="SAM" id="SignalP"/>
    </source>
</evidence>
<feature type="compositionally biased region" description="Basic and acidic residues" evidence="9">
    <location>
        <begin position="394"/>
        <end position="404"/>
    </location>
</feature>
<dbReference type="Pfam" id="PF13639">
    <property type="entry name" value="zf-RING_2"/>
    <property type="match status" value="1"/>
</dbReference>
<protein>
    <recommendedName>
        <fullName evidence="12">RING-type domain-containing protein</fullName>
    </recommendedName>
</protein>
<feature type="signal peptide" evidence="11">
    <location>
        <begin position="1"/>
        <end position="30"/>
    </location>
</feature>
<feature type="chain" id="PRO_5043950091" description="RING-type domain-containing protein" evidence="11">
    <location>
        <begin position="31"/>
        <end position="468"/>
    </location>
</feature>
<dbReference type="PANTHER" id="PTHR46539:SF23">
    <property type="entry name" value="RING-TYPE DOMAIN-CONTAINING PROTEIN"/>
    <property type="match status" value="1"/>
</dbReference>
<dbReference type="CDD" id="cd16668">
    <property type="entry name" value="RING-H2_RNF130-like"/>
    <property type="match status" value="1"/>
</dbReference>
<dbReference type="AlphaFoldDB" id="A0AAR5PM32"/>
<dbReference type="PROSITE" id="PS50089">
    <property type="entry name" value="ZF_RING_2"/>
    <property type="match status" value="1"/>
</dbReference>
<keyword evidence="7 10" id="KW-0472">Membrane</keyword>
<dbReference type="Gene3D" id="3.30.40.10">
    <property type="entry name" value="Zinc/RING finger domain, C3HC4 (zinc finger)"/>
    <property type="match status" value="1"/>
</dbReference>
<keyword evidence="14" id="KW-1185">Reference proteome</keyword>
<dbReference type="EnsemblMetazoa" id="XM_019906536.1">
    <property type="protein sequence ID" value="XP_019762095.1"/>
    <property type="gene ID" value="LOC109539026"/>
</dbReference>
<dbReference type="InterPro" id="IPR013083">
    <property type="entry name" value="Znf_RING/FYVE/PHD"/>
</dbReference>
<dbReference type="SMART" id="SM00184">
    <property type="entry name" value="RING"/>
    <property type="match status" value="1"/>
</dbReference>
<keyword evidence="11" id="KW-0732">Signal</keyword>
<dbReference type="Gene3D" id="3.50.30.30">
    <property type="match status" value="1"/>
</dbReference>
<keyword evidence="3" id="KW-0479">Metal-binding</keyword>
<keyword evidence="2 10" id="KW-0812">Transmembrane</keyword>
<feature type="domain" description="RING-type" evidence="12">
    <location>
        <begin position="289"/>
        <end position="330"/>
    </location>
</feature>
<evidence type="ECO:0000256" key="3">
    <source>
        <dbReference type="ARBA" id="ARBA00022723"/>
    </source>
</evidence>
<dbReference type="InterPro" id="IPR003137">
    <property type="entry name" value="PA_domain"/>
</dbReference>
<evidence type="ECO:0000256" key="10">
    <source>
        <dbReference type="SAM" id="Phobius"/>
    </source>
</evidence>
<organism evidence="13 14">
    <name type="scientific">Dendroctonus ponderosae</name>
    <name type="common">Mountain pine beetle</name>
    <dbReference type="NCBI Taxonomy" id="77166"/>
    <lineage>
        <taxon>Eukaryota</taxon>
        <taxon>Metazoa</taxon>
        <taxon>Ecdysozoa</taxon>
        <taxon>Arthropoda</taxon>
        <taxon>Hexapoda</taxon>
        <taxon>Insecta</taxon>
        <taxon>Pterygota</taxon>
        <taxon>Neoptera</taxon>
        <taxon>Endopterygota</taxon>
        <taxon>Coleoptera</taxon>
        <taxon>Polyphaga</taxon>
        <taxon>Cucujiformia</taxon>
        <taxon>Curculionidae</taxon>
        <taxon>Scolytinae</taxon>
        <taxon>Dendroctonus</taxon>
    </lineage>
</organism>
<name>A0AAR5PM32_DENPD</name>
<dbReference type="FunFam" id="3.30.40.10:FF:000009">
    <property type="entry name" value="E3 ubiquitin-protein ligase RNF130"/>
    <property type="match status" value="1"/>
</dbReference>
<keyword evidence="5" id="KW-0862">Zinc</keyword>
<evidence type="ECO:0000313" key="14">
    <source>
        <dbReference type="Proteomes" id="UP000019118"/>
    </source>
</evidence>
<evidence type="ECO:0000256" key="1">
    <source>
        <dbReference type="ARBA" id="ARBA00004167"/>
    </source>
</evidence>
<accession>A0AAR5PM32</accession>